<dbReference type="OrthoDB" id="389681at2"/>
<reference evidence="1 2" key="1">
    <citation type="submission" date="2019-11" db="EMBL/GenBank/DDBJ databases">
        <title>Complete genome sequence of Spiroplasma tabanidicola TAUS-1 (DSM 22603).</title>
        <authorList>
            <person name="Huang C.-T."/>
            <person name="Lin Y.-C."/>
            <person name="Kuo C.-H."/>
        </authorList>
    </citation>
    <scope>NUCLEOTIDE SEQUENCE [LARGE SCALE GENOMIC DNA]</scope>
    <source>
        <strain evidence="1 2">TAUS-1</strain>
    </source>
</reference>
<sequence length="204" mass="23089">MDIKGIEDFVDKKGAYKLFNKAVLKGYIALSASEIISQELTILNLKDYAQNVINRVNKFVKTDIDVEYLFDIVNFEFFSDYEATKLHIDNQEQIKSIKVTVKEGKENSLEQVSLSGSATVKTFLKLDLNNLINITTLNNLKFGAIHPGEGKIISHLLKANNIEEYNKGLIVKNIDKSNKSAIISLSDRFNNPYFLSSDIELNYT</sequence>
<accession>A0A6I6C8B5</accession>
<evidence type="ECO:0000313" key="1">
    <source>
        <dbReference type="EMBL" id="QGS51679.1"/>
    </source>
</evidence>
<organism evidence="1 2">
    <name type="scientific">Spiroplasma tabanidicola</name>
    <dbReference type="NCBI Taxonomy" id="324079"/>
    <lineage>
        <taxon>Bacteria</taxon>
        <taxon>Bacillati</taxon>
        <taxon>Mycoplasmatota</taxon>
        <taxon>Mollicutes</taxon>
        <taxon>Entomoplasmatales</taxon>
        <taxon>Spiroplasmataceae</taxon>
        <taxon>Spiroplasma</taxon>
    </lineage>
</organism>
<gene>
    <name evidence="1" type="ORF">STABA_v1c03160</name>
</gene>
<protein>
    <submittedName>
        <fullName evidence="1">Uncharacterized protein</fullName>
    </submittedName>
</protein>
<dbReference type="EMBL" id="CP046276">
    <property type="protein sequence ID" value="QGS51679.1"/>
    <property type="molecule type" value="Genomic_DNA"/>
</dbReference>
<dbReference type="Proteomes" id="UP000424468">
    <property type="component" value="Chromosome"/>
</dbReference>
<keyword evidence="2" id="KW-1185">Reference proteome</keyword>
<dbReference type="AlphaFoldDB" id="A0A6I6C8B5"/>
<evidence type="ECO:0000313" key="2">
    <source>
        <dbReference type="Proteomes" id="UP000424468"/>
    </source>
</evidence>
<name>A0A6I6C8B5_9MOLU</name>
<proteinExistence type="predicted"/>
<dbReference type="KEGG" id="stab:STABA_v1c03160"/>
<dbReference type="RefSeq" id="WP_156005890.1">
    <property type="nucleotide sequence ID" value="NZ_CP046276.1"/>
</dbReference>